<keyword evidence="1" id="KW-0472">Membrane</keyword>
<dbReference type="InterPro" id="IPR001173">
    <property type="entry name" value="Glyco_trans_2-like"/>
</dbReference>
<protein>
    <submittedName>
        <fullName evidence="3">Cellulose synthase/poly-beta-1,6-N-acetylglucosamine synthase-like glycosyltransferase</fullName>
    </submittedName>
</protein>
<proteinExistence type="predicted"/>
<feature type="transmembrane region" description="Helical" evidence="1">
    <location>
        <begin position="320"/>
        <end position="342"/>
    </location>
</feature>
<dbReference type="InterPro" id="IPR050834">
    <property type="entry name" value="Glycosyltransf_2"/>
</dbReference>
<dbReference type="Gene3D" id="3.90.550.10">
    <property type="entry name" value="Spore Coat Polysaccharide Biosynthesis Protein SpsA, Chain A"/>
    <property type="match status" value="1"/>
</dbReference>
<name>A0A2A9CQF1_9ACTN</name>
<feature type="domain" description="Glycosyltransferase 2-like" evidence="2">
    <location>
        <begin position="23"/>
        <end position="189"/>
    </location>
</feature>
<dbReference type="SUPFAM" id="SSF53448">
    <property type="entry name" value="Nucleotide-diphospho-sugar transferases"/>
    <property type="match status" value="1"/>
</dbReference>
<dbReference type="Proteomes" id="UP000226079">
    <property type="component" value="Unassembled WGS sequence"/>
</dbReference>
<feature type="transmembrane region" description="Helical" evidence="1">
    <location>
        <begin position="287"/>
        <end position="308"/>
    </location>
</feature>
<sequence length="355" mass="38138">MSSTPAPPTRPVLSPLPEHPAVSYVMPVLNEAKHLGEAVRAVLSQEYAGEQELVLALGASTDGTDEVADALAASDPRVRLVRNPRNDIPIGLNLAIAASRHPVIVRVDAHAELPPGYTAAAVEILHRTGAADVGGMMVAKGHGRFQRAVARAYNSPFGLGGGSWHHGEEEIESDSAYLGVFRREVLEAVGGYDETLRRAEDWELSHRIRAAGHLIIFTPKLKVVYWPRSSWDALRRQMYATGVWRGHLVRRQGSTPWRYLPPPAVAVLVAISLLVGLLQLFGVARGAGWALAHVPSLGYLVGVSAVGISRLGGDNLADRLLNVVVLATMHLSWGSGFIKGWLTGAATTVDRSRLG</sequence>
<dbReference type="PANTHER" id="PTHR43685:SF2">
    <property type="entry name" value="GLYCOSYLTRANSFERASE 2-LIKE DOMAIN-CONTAINING PROTEIN"/>
    <property type="match status" value="1"/>
</dbReference>
<dbReference type="PANTHER" id="PTHR43685">
    <property type="entry name" value="GLYCOSYLTRANSFERASE"/>
    <property type="match status" value="1"/>
</dbReference>
<gene>
    <name evidence="3" type="ORF">ATK74_0362</name>
</gene>
<evidence type="ECO:0000313" key="4">
    <source>
        <dbReference type="Proteomes" id="UP000226079"/>
    </source>
</evidence>
<comment type="caution">
    <text evidence="3">The sequence shown here is derived from an EMBL/GenBank/DDBJ whole genome shotgun (WGS) entry which is preliminary data.</text>
</comment>
<keyword evidence="1" id="KW-0812">Transmembrane</keyword>
<dbReference type="EMBL" id="PDJC01000001">
    <property type="protein sequence ID" value="PFG15842.1"/>
    <property type="molecule type" value="Genomic_DNA"/>
</dbReference>
<evidence type="ECO:0000256" key="1">
    <source>
        <dbReference type="SAM" id="Phobius"/>
    </source>
</evidence>
<keyword evidence="3" id="KW-0808">Transferase</keyword>
<feature type="transmembrane region" description="Helical" evidence="1">
    <location>
        <begin position="259"/>
        <end position="281"/>
    </location>
</feature>
<evidence type="ECO:0000259" key="2">
    <source>
        <dbReference type="Pfam" id="PF00535"/>
    </source>
</evidence>
<dbReference type="AlphaFoldDB" id="A0A2A9CQF1"/>
<dbReference type="InterPro" id="IPR029044">
    <property type="entry name" value="Nucleotide-diphossugar_trans"/>
</dbReference>
<dbReference type="CDD" id="cd02525">
    <property type="entry name" value="Succinoglycan_BP_ExoA"/>
    <property type="match status" value="1"/>
</dbReference>
<evidence type="ECO:0000313" key="3">
    <source>
        <dbReference type="EMBL" id="PFG15842.1"/>
    </source>
</evidence>
<accession>A0A2A9CQF1</accession>
<dbReference type="Pfam" id="PF00535">
    <property type="entry name" value="Glycos_transf_2"/>
    <property type="match status" value="1"/>
</dbReference>
<keyword evidence="1" id="KW-1133">Transmembrane helix</keyword>
<dbReference type="GO" id="GO:0016740">
    <property type="term" value="F:transferase activity"/>
    <property type="evidence" value="ECO:0007669"/>
    <property type="project" value="UniProtKB-KW"/>
</dbReference>
<keyword evidence="4" id="KW-1185">Reference proteome</keyword>
<reference evidence="3 4" key="1">
    <citation type="submission" date="2017-10" db="EMBL/GenBank/DDBJ databases">
        <title>Sequencing the genomes of 1000 actinobacteria strains.</title>
        <authorList>
            <person name="Klenk H.-P."/>
        </authorList>
    </citation>
    <scope>NUCLEOTIDE SEQUENCE [LARGE SCALE GENOMIC DNA]</scope>
    <source>
        <strain evidence="3 4">DSM 15597</strain>
    </source>
</reference>
<organism evidence="3 4">
    <name type="scientific">Propionicimonas paludicola</name>
    <dbReference type="NCBI Taxonomy" id="185243"/>
    <lineage>
        <taxon>Bacteria</taxon>
        <taxon>Bacillati</taxon>
        <taxon>Actinomycetota</taxon>
        <taxon>Actinomycetes</taxon>
        <taxon>Propionibacteriales</taxon>
        <taxon>Nocardioidaceae</taxon>
        <taxon>Propionicimonas</taxon>
    </lineage>
</organism>